<dbReference type="AlphaFoldDB" id="W6MPJ4"/>
<reference evidence="3" key="2">
    <citation type="submission" date="2014-02" db="EMBL/GenBank/DDBJ databases">
        <title>Complete DNA sequence of /Kuraishia capsulata/ illustrates novel genomic features among budding yeasts (/Saccharomycotina/).</title>
        <authorList>
            <person name="Morales L."/>
            <person name="Noel B."/>
            <person name="Porcel B."/>
            <person name="Marcet-Houben M."/>
            <person name="Hullo M-F."/>
            <person name="Sacerdot C."/>
            <person name="Tekaia F."/>
            <person name="Leh-Louis V."/>
            <person name="Despons L."/>
            <person name="Khanna V."/>
            <person name="Aury J-M."/>
            <person name="Barbe V."/>
            <person name="Couloux A."/>
            <person name="Labadie K."/>
            <person name="Pelletier E."/>
            <person name="Souciet J-L."/>
            <person name="Boekhout T."/>
            <person name="Gabaldon T."/>
            <person name="Wincker P."/>
            <person name="Dujon B."/>
        </authorList>
    </citation>
    <scope>NUCLEOTIDE SEQUENCE</scope>
    <source>
        <strain evidence="3">CBS 1993</strain>
    </source>
</reference>
<organism evidence="3 4">
    <name type="scientific">Kuraishia capsulata CBS 1993</name>
    <dbReference type="NCBI Taxonomy" id="1382522"/>
    <lineage>
        <taxon>Eukaryota</taxon>
        <taxon>Fungi</taxon>
        <taxon>Dikarya</taxon>
        <taxon>Ascomycota</taxon>
        <taxon>Saccharomycotina</taxon>
        <taxon>Pichiomycetes</taxon>
        <taxon>Pichiales</taxon>
        <taxon>Pichiaceae</taxon>
        <taxon>Kuraishia</taxon>
    </lineage>
</organism>
<accession>W6MPJ4</accession>
<protein>
    <recommendedName>
        <fullName evidence="2">Large ribosomal subunit protein bL21m</fullName>
    </recommendedName>
</protein>
<comment type="similarity">
    <text evidence="1">Belongs to the bacterial ribosomal protein bL21 family.</text>
</comment>
<dbReference type="GeneID" id="34520421"/>
<name>W6MPJ4_9ASCO</name>
<dbReference type="SUPFAM" id="SSF141091">
    <property type="entry name" value="L21p-like"/>
    <property type="match status" value="1"/>
</dbReference>
<dbReference type="STRING" id="1382522.W6MPJ4"/>
<dbReference type="HOGENOM" id="CLU_061463_2_0_1"/>
<dbReference type="InterPro" id="IPR028909">
    <property type="entry name" value="bL21-like"/>
</dbReference>
<evidence type="ECO:0000256" key="1">
    <source>
        <dbReference type="ARBA" id="ARBA00008563"/>
    </source>
</evidence>
<reference evidence="3" key="1">
    <citation type="submission" date="2013-12" db="EMBL/GenBank/DDBJ databases">
        <authorList>
            <person name="Genoscope - CEA"/>
        </authorList>
    </citation>
    <scope>NUCLEOTIDE SEQUENCE</scope>
    <source>
        <strain evidence="3">CBS 1993</strain>
    </source>
</reference>
<sequence>MFARNIISATRVGLRSSVSPMLGSRIMTPLACAFSTGRANFQQAPLATEINSPKEIPNLTPLKYEKDIYATVRVHNISYLVTEGDLLTLPFRLIQADVGDILDFNDVTTIGSRNFTYHEDPIPSNAYTIKAVVVEKTKKPMEVKEKTKRRNRHVRHIKSKHPITILRISELKLNV</sequence>
<dbReference type="EMBL" id="HG793127">
    <property type="protein sequence ID" value="CDK27037.1"/>
    <property type="molecule type" value="Genomic_DNA"/>
</dbReference>
<dbReference type="RefSeq" id="XP_022459033.1">
    <property type="nucleotide sequence ID" value="XM_022603315.1"/>
</dbReference>
<proteinExistence type="inferred from homology"/>
<dbReference type="PANTHER" id="PTHR21349:SF0">
    <property type="entry name" value="LARGE RIBOSOMAL SUBUNIT PROTEIN BL21M"/>
    <property type="match status" value="1"/>
</dbReference>
<dbReference type="Proteomes" id="UP000019384">
    <property type="component" value="Unassembled WGS sequence"/>
</dbReference>
<evidence type="ECO:0000313" key="3">
    <source>
        <dbReference type="EMBL" id="CDK27037.1"/>
    </source>
</evidence>
<dbReference type="GO" id="GO:0003735">
    <property type="term" value="F:structural constituent of ribosome"/>
    <property type="evidence" value="ECO:0007669"/>
    <property type="project" value="EnsemblFungi"/>
</dbReference>
<evidence type="ECO:0000256" key="2">
    <source>
        <dbReference type="ARBA" id="ARBA00044129"/>
    </source>
</evidence>
<keyword evidence="4" id="KW-1185">Reference proteome</keyword>
<dbReference type="PANTHER" id="PTHR21349">
    <property type="entry name" value="50S RIBOSOMAL PROTEIN L21"/>
    <property type="match status" value="1"/>
</dbReference>
<evidence type="ECO:0000313" key="4">
    <source>
        <dbReference type="Proteomes" id="UP000019384"/>
    </source>
</evidence>
<dbReference type="Pfam" id="PF00829">
    <property type="entry name" value="Ribosomal_L21p"/>
    <property type="match status" value="1"/>
</dbReference>
<dbReference type="GO" id="GO:0005762">
    <property type="term" value="C:mitochondrial large ribosomal subunit"/>
    <property type="evidence" value="ECO:0007669"/>
    <property type="project" value="EnsemblFungi"/>
</dbReference>
<gene>
    <name evidence="3" type="ORF">KUCA_T00003014001</name>
</gene>
<dbReference type="OrthoDB" id="5994at2759"/>
<dbReference type="InterPro" id="IPR036164">
    <property type="entry name" value="bL21-like_sf"/>
</dbReference>